<accession>A0A7W0CS13</accession>
<dbReference type="PANTHER" id="PTHR41700">
    <property type="entry name" value="GCN5-RELATED N-ACETYLTRANSFERASE"/>
    <property type="match status" value="1"/>
</dbReference>
<name>A0A7W0CS13_9ACTN</name>
<protein>
    <submittedName>
        <fullName evidence="1">Putative GNAT superfamily acetyltransferase</fullName>
    </submittedName>
</protein>
<keyword evidence="1" id="KW-0808">Transferase</keyword>
<dbReference type="AlphaFoldDB" id="A0A7W0CS13"/>
<dbReference type="PANTHER" id="PTHR41700:SF1">
    <property type="entry name" value="N-ACETYLTRANSFERASE DOMAIN-CONTAINING PROTEIN"/>
    <property type="match status" value="1"/>
</dbReference>
<dbReference type="EMBL" id="JACDUR010000008">
    <property type="protein sequence ID" value="MBA2896144.1"/>
    <property type="molecule type" value="Genomic_DNA"/>
</dbReference>
<sequence>MNVRELRSIQEFAEVTELFKAIWHFDADSMPVTPELMRALSHAGGYVSGAFDGSRLVGGSVGFLATGNALHSHITGARVGRGIGHELKLHQREWALERGLARITWTYDPLVRRNAHFNLAKLGALPHEYLPSFYGEMADSINQGDDSDRLLAVWELRGRKPEMSLENAAVVLADEGGRPVTLGSDAPTVLVAVPEDIESLRRSEPGTAKAWRLAVREVLGGLIAEGGRVTGFHAKQFYVVSRGTADSSERV</sequence>
<comment type="caution">
    <text evidence="1">The sequence shown here is derived from an EMBL/GenBank/DDBJ whole genome shotgun (WGS) entry which is preliminary data.</text>
</comment>
<reference evidence="1 2" key="1">
    <citation type="submission" date="2020-07" db="EMBL/GenBank/DDBJ databases">
        <title>Genomic Encyclopedia of Type Strains, Phase IV (KMG-IV): sequencing the most valuable type-strain genomes for metagenomic binning, comparative biology and taxonomic classification.</title>
        <authorList>
            <person name="Goeker M."/>
        </authorList>
    </citation>
    <scope>NUCLEOTIDE SEQUENCE [LARGE SCALE GENOMIC DNA]</scope>
    <source>
        <strain evidence="1 2">DSM 45533</strain>
    </source>
</reference>
<gene>
    <name evidence="1" type="ORF">HNR30_007535</name>
</gene>
<proteinExistence type="predicted"/>
<dbReference type="RefSeq" id="WP_312894923.1">
    <property type="nucleotide sequence ID" value="NZ_BAABAM010000007.1"/>
</dbReference>
<evidence type="ECO:0000313" key="1">
    <source>
        <dbReference type="EMBL" id="MBA2896144.1"/>
    </source>
</evidence>
<dbReference type="SUPFAM" id="SSF55729">
    <property type="entry name" value="Acyl-CoA N-acyltransferases (Nat)"/>
    <property type="match status" value="1"/>
</dbReference>
<dbReference type="InterPro" id="IPR038764">
    <property type="entry name" value="GNAT_N_AcTrfase_prd"/>
</dbReference>
<evidence type="ECO:0000313" key="2">
    <source>
        <dbReference type="Proteomes" id="UP000530928"/>
    </source>
</evidence>
<organism evidence="1 2">
    <name type="scientific">Nonomuraea soli</name>
    <dbReference type="NCBI Taxonomy" id="1032476"/>
    <lineage>
        <taxon>Bacteria</taxon>
        <taxon>Bacillati</taxon>
        <taxon>Actinomycetota</taxon>
        <taxon>Actinomycetes</taxon>
        <taxon>Streptosporangiales</taxon>
        <taxon>Streptosporangiaceae</taxon>
        <taxon>Nonomuraea</taxon>
    </lineage>
</organism>
<dbReference type="Proteomes" id="UP000530928">
    <property type="component" value="Unassembled WGS sequence"/>
</dbReference>
<dbReference type="GO" id="GO:0016740">
    <property type="term" value="F:transferase activity"/>
    <property type="evidence" value="ECO:0007669"/>
    <property type="project" value="UniProtKB-KW"/>
</dbReference>
<keyword evidence="2" id="KW-1185">Reference proteome</keyword>
<dbReference type="InterPro" id="IPR016181">
    <property type="entry name" value="Acyl_CoA_acyltransferase"/>
</dbReference>